<organism evidence="1 2">
    <name type="scientific">Schizophyllum amplum</name>
    <dbReference type="NCBI Taxonomy" id="97359"/>
    <lineage>
        <taxon>Eukaryota</taxon>
        <taxon>Fungi</taxon>
        <taxon>Dikarya</taxon>
        <taxon>Basidiomycota</taxon>
        <taxon>Agaricomycotina</taxon>
        <taxon>Agaricomycetes</taxon>
        <taxon>Agaricomycetidae</taxon>
        <taxon>Agaricales</taxon>
        <taxon>Schizophyllaceae</taxon>
        <taxon>Schizophyllum</taxon>
    </lineage>
</organism>
<proteinExistence type="predicted"/>
<dbReference type="OrthoDB" id="3053346at2759"/>
<comment type="caution">
    <text evidence="1">The sequence shown here is derived from an EMBL/GenBank/DDBJ whole genome shotgun (WGS) entry which is preliminary data.</text>
</comment>
<name>A0A550BVP0_9AGAR</name>
<keyword evidence="2" id="KW-1185">Reference proteome</keyword>
<reference evidence="1 2" key="1">
    <citation type="journal article" date="2019" name="New Phytol.">
        <title>Comparative genomics reveals unique wood-decay strategies and fruiting body development in the Schizophyllaceae.</title>
        <authorList>
            <person name="Almasi E."/>
            <person name="Sahu N."/>
            <person name="Krizsan K."/>
            <person name="Balint B."/>
            <person name="Kovacs G.M."/>
            <person name="Kiss B."/>
            <person name="Cseklye J."/>
            <person name="Drula E."/>
            <person name="Henrissat B."/>
            <person name="Nagy I."/>
            <person name="Chovatia M."/>
            <person name="Adam C."/>
            <person name="LaButti K."/>
            <person name="Lipzen A."/>
            <person name="Riley R."/>
            <person name="Grigoriev I.V."/>
            <person name="Nagy L.G."/>
        </authorList>
    </citation>
    <scope>NUCLEOTIDE SEQUENCE [LARGE SCALE GENOMIC DNA]</scope>
    <source>
        <strain evidence="1 2">NL-1724</strain>
    </source>
</reference>
<dbReference type="Proteomes" id="UP000320762">
    <property type="component" value="Unassembled WGS sequence"/>
</dbReference>
<dbReference type="EMBL" id="VDMD01000065">
    <property type="protein sequence ID" value="TRM56586.1"/>
    <property type="molecule type" value="Genomic_DNA"/>
</dbReference>
<sequence length="106" mass="11811">MSLAAPLPGAYLVIRLDPVVSLERLDDPIVRQQCLDMKCGKYVACATKARSTLATFFRYCAFTFDLVVDGLPPSAPDKFFHESMTVPILPNISHPTERRPARAIYP</sequence>
<evidence type="ECO:0000313" key="2">
    <source>
        <dbReference type="Proteomes" id="UP000320762"/>
    </source>
</evidence>
<accession>A0A550BVP0</accession>
<gene>
    <name evidence="1" type="ORF">BD626DRAFT_518889</name>
</gene>
<evidence type="ECO:0000313" key="1">
    <source>
        <dbReference type="EMBL" id="TRM56586.1"/>
    </source>
</evidence>
<protein>
    <submittedName>
        <fullName evidence="1">Uncharacterized protein</fullName>
    </submittedName>
</protein>
<dbReference type="AlphaFoldDB" id="A0A550BVP0"/>